<keyword evidence="1" id="KW-0812">Transmembrane</keyword>
<comment type="caution">
    <text evidence="2">The sequence shown here is derived from an EMBL/GenBank/DDBJ whole genome shotgun (WGS) entry which is preliminary data.</text>
</comment>
<feature type="transmembrane region" description="Helical" evidence="1">
    <location>
        <begin position="74"/>
        <end position="95"/>
    </location>
</feature>
<reference evidence="2 3" key="1">
    <citation type="submission" date="2021-10" db="EMBL/GenBank/DDBJ databases">
        <title>Collection of gut derived symbiotic bacterial strains cultured from healthy donors.</title>
        <authorList>
            <person name="Lin H."/>
            <person name="Littmann E."/>
            <person name="Claire K."/>
            <person name="Pamer E."/>
        </authorList>
    </citation>
    <scope>NUCLEOTIDE SEQUENCE [LARGE SCALE GENOMIC DNA]</scope>
    <source>
        <strain evidence="2 3">MSK.17.68</strain>
    </source>
</reference>
<sequence length="135" mass="16111">MKQKYLMSYIERIFLIIAIGMIICGFISTRLYFLFLTWLFFIIVLIFDVILIIKKQNSKKNDYNHHKFIKIWTIIMLIRSIIMLLTLSGGIYITFSNLPYLKKIKLNIFLGLIISIIINIFDALIIKYKRKLLQQ</sequence>
<feature type="transmembrane region" description="Helical" evidence="1">
    <location>
        <begin position="107"/>
        <end position="126"/>
    </location>
</feature>
<feature type="transmembrane region" description="Helical" evidence="1">
    <location>
        <begin position="35"/>
        <end position="53"/>
    </location>
</feature>
<keyword evidence="1" id="KW-0472">Membrane</keyword>
<keyword evidence="1" id="KW-1133">Transmembrane helix</keyword>
<feature type="transmembrane region" description="Helical" evidence="1">
    <location>
        <begin position="12"/>
        <end position="29"/>
    </location>
</feature>
<name>A0ABS8CU55_9FIRM</name>
<evidence type="ECO:0000256" key="1">
    <source>
        <dbReference type="SAM" id="Phobius"/>
    </source>
</evidence>
<protein>
    <submittedName>
        <fullName evidence="2">Uncharacterized protein</fullName>
    </submittedName>
</protein>
<gene>
    <name evidence="2" type="ORF">LIP50_02150</name>
</gene>
<dbReference type="RefSeq" id="WP_138342277.1">
    <property type="nucleotide sequence ID" value="NZ_BAABXU010000001.1"/>
</dbReference>
<evidence type="ECO:0000313" key="3">
    <source>
        <dbReference type="Proteomes" id="UP001299409"/>
    </source>
</evidence>
<evidence type="ECO:0000313" key="2">
    <source>
        <dbReference type="EMBL" id="MCB5445000.1"/>
    </source>
</evidence>
<dbReference type="EMBL" id="JAJBMB010000001">
    <property type="protein sequence ID" value="MCB5445000.1"/>
    <property type="molecule type" value="Genomic_DNA"/>
</dbReference>
<dbReference type="Proteomes" id="UP001299409">
    <property type="component" value="Unassembled WGS sequence"/>
</dbReference>
<keyword evidence="3" id="KW-1185">Reference proteome</keyword>
<accession>A0ABS8CU55</accession>
<proteinExistence type="predicted"/>
<organism evidence="2 3">
    <name type="scientific">Intestinibacter bartlettii</name>
    <dbReference type="NCBI Taxonomy" id="261299"/>
    <lineage>
        <taxon>Bacteria</taxon>
        <taxon>Bacillati</taxon>
        <taxon>Bacillota</taxon>
        <taxon>Clostridia</taxon>
        <taxon>Peptostreptococcales</taxon>
        <taxon>Peptostreptococcaceae</taxon>
        <taxon>Intestinibacter</taxon>
    </lineage>
</organism>